<evidence type="ECO:0000256" key="3">
    <source>
        <dbReference type="ARBA" id="ARBA00023125"/>
    </source>
</evidence>
<evidence type="ECO:0000313" key="6">
    <source>
        <dbReference type="EMBL" id="ASZ49660.1"/>
    </source>
</evidence>
<keyword evidence="3" id="KW-0238">DNA-binding</keyword>
<protein>
    <submittedName>
        <fullName evidence="6">LysR family transcriptional regulator</fullName>
    </submittedName>
</protein>
<accession>A0A249VYR6</accession>
<dbReference type="Pfam" id="PF03466">
    <property type="entry name" value="LysR_substrate"/>
    <property type="match status" value="1"/>
</dbReference>
<dbReference type="InterPro" id="IPR050389">
    <property type="entry name" value="LysR-type_TF"/>
</dbReference>
<dbReference type="InterPro" id="IPR005119">
    <property type="entry name" value="LysR_subst-bd"/>
</dbReference>
<dbReference type="SUPFAM" id="SSF46785">
    <property type="entry name" value="Winged helix' DNA-binding domain"/>
    <property type="match status" value="1"/>
</dbReference>
<evidence type="ECO:0000256" key="2">
    <source>
        <dbReference type="ARBA" id="ARBA00023015"/>
    </source>
</evidence>
<keyword evidence="4" id="KW-0804">Transcription</keyword>
<dbReference type="PRINTS" id="PR00039">
    <property type="entry name" value="HTHLYSR"/>
</dbReference>
<evidence type="ECO:0000256" key="1">
    <source>
        <dbReference type="ARBA" id="ARBA00009437"/>
    </source>
</evidence>
<keyword evidence="2" id="KW-0805">Transcription regulation</keyword>
<reference evidence="6" key="1">
    <citation type="submission" date="2017-09" db="EMBL/GenBank/DDBJ databases">
        <authorList>
            <person name="Ehlers B."/>
            <person name="Leendertz F.H."/>
        </authorList>
    </citation>
    <scope>NUCLEOTIDE SEQUENCE</scope>
    <source>
        <strain evidence="6">MAVP-26</strain>
    </source>
</reference>
<dbReference type="InterPro" id="IPR036390">
    <property type="entry name" value="WH_DNA-bd_sf"/>
</dbReference>
<dbReference type="CDD" id="cd08466">
    <property type="entry name" value="PBP2_LeuO"/>
    <property type="match status" value="1"/>
</dbReference>
<comment type="similarity">
    <text evidence="1">Belongs to the LysR transcriptional regulatory family.</text>
</comment>
<dbReference type="GO" id="GO:0003700">
    <property type="term" value="F:DNA-binding transcription factor activity"/>
    <property type="evidence" value="ECO:0007669"/>
    <property type="project" value="InterPro"/>
</dbReference>
<proteinExistence type="inferred from homology"/>
<dbReference type="AlphaFoldDB" id="A0A249VYR6"/>
<dbReference type="InterPro" id="IPR036388">
    <property type="entry name" value="WH-like_DNA-bd_sf"/>
</dbReference>
<dbReference type="PANTHER" id="PTHR30118:SF6">
    <property type="entry name" value="HTH-TYPE TRANSCRIPTIONAL REGULATOR LEUO"/>
    <property type="match status" value="1"/>
</dbReference>
<dbReference type="Gene3D" id="3.40.190.10">
    <property type="entry name" value="Periplasmic binding protein-like II"/>
    <property type="match status" value="2"/>
</dbReference>
<dbReference type="EMBL" id="CP023247">
    <property type="protein sequence ID" value="ASZ49660.1"/>
    <property type="molecule type" value="Genomic_DNA"/>
</dbReference>
<dbReference type="InterPro" id="IPR000847">
    <property type="entry name" value="LysR_HTH_N"/>
</dbReference>
<gene>
    <name evidence="6" type="ORF">YA91_03340</name>
</gene>
<organism evidence="6">
    <name type="scientific">Vibrio parahaemolyticus</name>
    <dbReference type="NCBI Taxonomy" id="670"/>
    <lineage>
        <taxon>Bacteria</taxon>
        <taxon>Pseudomonadati</taxon>
        <taxon>Pseudomonadota</taxon>
        <taxon>Gammaproteobacteria</taxon>
        <taxon>Vibrionales</taxon>
        <taxon>Vibrionaceae</taxon>
        <taxon>Vibrio</taxon>
    </lineage>
</organism>
<dbReference type="PANTHER" id="PTHR30118">
    <property type="entry name" value="HTH-TYPE TRANSCRIPTIONAL REGULATOR LEUO-RELATED"/>
    <property type="match status" value="1"/>
</dbReference>
<dbReference type="PROSITE" id="PS50931">
    <property type="entry name" value="HTH_LYSR"/>
    <property type="match status" value="1"/>
</dbReference>
<evidence type="ECO:0000259" key="5">
    <source>
        <dbReference type="PROSITE" id="PS50931"/>
    </source>
</evidence>
<name>A0A249VYR6_VIBPH</name>
<feature type="domain" description="HTH lysR-type" evidence="5">
    <location>
        <begin position="12"/>
        <end position="69"/>
    </location>
</feature>
<evidence type="ECO:0000256" key="4">
    <source>
        <dbReference type="ARBA" id="ARBA00023163"/>
    </source>
</evidence>
<dbReference type="Pfam" id="PF00126">
    <property type="entry name" value="HTH_1"/>
    <property type="match status" value="1"/>
</dbReference>
<sequence>MIFEKFNSMKPTDLNLIPIFIAIYEERNLSRAAARLDITQPAVSKALARLRDIYDEPLFHRSSSGVEPTSFAVDIYPAMVAAIKNFTSTLSASVEFDPKVSNRIFSIACVSILSYELLPQLMKQIHELAPNIALEVHPLFTEDYESDLRLQRYDLIIDLAPRGRTVLKVEPVISERLMVVCNKDHPRIAESISQEQFFEEEHVAVSQWQSRKSMLSAEDIVDLDKRKIMYRAAGALEMLPVICGSEYIGLMTESMIKLFSNTYHVKALPLPFDVTTYDLCTIWHPSRTNESAHQWLRAQIKHAGKVIKK</sequence>
<dbReference type="Gene3D" id="1.10.10.10">
    <property type="entry name" value="Winged helix-like DNA-binding domain superfamily/Winged helix DNA-binding domain"/>
    <property type="match status" value="1"/>
</dbReference>
<dbReference type="SUPFAM" id="SSF53850">
    <property type="entry name" value="Periplasmic binding protein-like II"/>
    <property type="match status" value="1"/>
</dbReference>
<dbReference type="GO" id="GO:0003677">
    <property type="term" value="F:DNA binding"/>
    <property type="evidence" value="ECO:0007669"/>
    <property type="project" value="UniProtKB-KW"/>
</dbReference>